<evidence type="ECO:0000313" key="3">
    <source>
        <dbReference type="Proteomes" id="UP001139199"/>
    </source>
</evidence>
<sequence length="1571" mass="174367">MSINNLNKHIQILLVFLILINLSNKIEAQNIVGSSEVEIGETTLYTFQDANGNAFDGYDFEWYIDEGGTIVESGNEYYYDFNDPDISVTWNTTGVKYLQLVVYDNSGNSYYDEFLVMVNEVAIEPDTPTAPTVQSVSCGSTVLQRGTPPTGVTWYWQSSATGTSTSNSASTISRSTGNVYYLRAKNTANDIWSESSSSITYTVNANPSTPNTPIITKNCNETVLTKGEEPTGITWFWQSTSTGTSTSNSETSITLTSGTVYYLRARNNSTLCWSSNSREINYTIESNTQIWYADFDEDGLGDPNNSISNCSQPEYYVANNTDQCPTQYGSSANNGCLDCDNLSDENYVYTITPTEATTTVSSLSTNQKIEAVAYFDGLGRPIQNIAIRAGGNSEDIVTPISYDNYGRQDKDYLPYANTNSCLSYQVNAETDSKAYYYNATRYADDFTELTLESINPYSEKHLESSPLSRVLEQAAPGTDWALDKDTDLDHTIKFEYQANTHDTANPTDAANDNVRLYEVNFINDETDNPELVLSSTNSGYYLEGELYKTITKDENWTSGNNHTTEEFKNKQGQVVLKRTYNEAIAHDTYYVYDDFGNLTYVLPPKAEAQTALPSTTEQAELCYQYKYDHRNRLIEKKIPGKDWEYIVYDTLDRPVLTQDANLRASYQWLFTKYDVFGRVAYTGIYTHSSEKTQGEMQDILNAFYTTNTSNNLYESKQTPQGSYHYYSSQSFPNTSTELLTVNYYDDYNFNIPTQITMPTAVWETGDITSNTKSLATGSKVKVLDTNTWITTVTAYDAKARPIWVGSHNEYLETTDIVKSQLDFVGKLTQSVSIHRKTGEDDIVVEDNFTYDHQGRLLSQTQNLRDTEFDSATNLILNDTATNNQTSYTASNSITLMPGFTALPGFTAKIESTTGVSPELIVLNSYDELGQLENKKVGGEAATIVANSTGLQTADYAYNIRGWLKQINNPTTLGTDLFAFKIGYNEGANALYNGNISTTQWKTANTDNSLKTYNYSYDALNRITGAKDDTDHYNLGGFSENGTLTNPVTYDKNGNIQSLIRTGHEDELNPTTFNTIDNLSYYYYGNQLHGVTDATSFTTGFKDGNASDTVFNNGNDDYEYDDNGNMTQDLNKGITNITYNHLNLPTQVIINDGSTNVGTILYFYDATGVKLKKEVSTGTATEYAGNYIYEDTGSGSTLKFFNHPEGYIEPKNPSDISQGFNYIYQYKDHLGNIRLSYQDTDANGSVTSSEILEENNYYPFGLEHKGYNNVVNGTEHPYKFGGKEHNQELGLDWYDFGARNYDASLGRWMNLDPLAEQMRRHSPYNYAFNNPLVFTDPDGMAPFTDLFDKNGTKIGDDGVDNGVNVVVNNEELVDQVKDVYKKDGKVDLLDDQFSFTGSDISFLPSDKALGEALNVLDRTIENGGLSEESSLVYNNGQVVQGSQGEAIQLGVDSHAKASLPGLFPGTTPADVEVSIHSHPTEAKVVGNQVFGGNATVATQGQGADSETFAQYRTNIIVGPLGQATATQGIDKQTGRNATTINKPKNGVVIYNNGGTTPSFQFSRRTVNKIIGN</sequence>
<accession>A0A9X1L0A1</accession>
<feature type="domain" description="DUF6443" evidence="1">
    <location>
        <begin position="350"/>
        <end position="492"/>
    </location>
</feature>
<comment type="caution">
    <text evidence="2">The sequence shown here is derived from an EMBL/GenBank/DDBJ whole genome shotgun (WGS) entry which is preliminary data.</text>
</comment>
<dbReference type="PANTHER" id="PTHR32305">
    <property type="match status" value="1"/>
</dbReference>
<keyword evidence="3" id="KW-1185">Reference proteome</keyword>
<evidence type="ECO:0000259" key="1">
    <source>
        <dbReference type="Pfam" id="PF20041"/>
    </source>
</evidence>
<dbReference type="Proteomes" id="UP001139199">
    <property type="component" value="Unassembled WGS sequence"/>
</dbReference>
<dbReference type="InterPro" id="IPR045619">
    <property type="entry name" value="DUF6443"/>
</dbReference>
<dbReference type="RefSeq" id="WP_226539478.1">
    <property type="nucleotide sequence ID" value="NZ_JAJAPW010000001.1"/>
</dbReference>
<dbReference type="Pfam" id="PF20041">
    <property type="entry name" value="DUF6443"/>
    <property type="match status" value="1"/>
</dbReference>
<dbReference type="InterPro" id="IPR050708">
    <property type="entry name" value="T6SS_VgrG/RHS"/>
</dbReference>
<reference evidence="2" key="1">
    <citation type="submission" date="2021-10" db="EMBL/GenBank/DDBJ databases">
        <title>Tamlana sargassums sp. nov., and Tamlana laminarinivorans sp. nov., two new bacteria isolated from the brown alga.</title>
        <authorList>
            <person name="Li J."/>
        </authorList>
    </citation>
    <scope>NUCLEOTIDE SEQUENCE</scope>
    <source>
        <strain evidence="2">PT2-4</strain>
    </source>
</reference>
<protein>
    <submittedName>
        <fullName evidence="2">DUF6443 domain-containing protein</fullName>
    </submittedName>
</protein>
<gene>
    <name evidence="2" type="ORF">LG649_00050</name>
</gene>
<dbReference type="InterPro" id="IPR022385">
    <property type="entry name" value="Rhs_assc_core"/>
</dbReference>
<dbReference type="EMBL" id="JAJAPW010000001">
    <property type="protein sequence ID" value="MCB4797220.1"/>
    <property type="molecule type" value="Genomic_DNA"/>
</dbReference>
<proteinExistence type="predicted"/>
<evidence type="ECO:0000313" key="2">
    <source>
        <dbReference type="EMBL" id="MCB4797220.1"/>
    </source>
</evidence>
<organism evidence="2 3">
    <name type="scientific">Neotamlana laminarinivorans</name>
    <dbReference type="NCBI Taxonomy" id="2883124"/>
    <lineage>
        <taxon>Bacteria</taxon>
        <taxon>Pseudomonadati</taxon>
        <taxon>Bacteroidota</taxon>
        <taxon>Flavobacteriia</taxon>
        <taxon>Flavobacteriales</taxon>
        <taxon>Flavobacteriaceae</taxon>
        <taxon>Neotamlana</taxon>
    </lineage>
</organism>
<name>A0A9X1L0A1_9FLAO</name>
<dbReference type="Gene3D" id="2.180.10.10">
    <property type="entry name" value="RHS repeat-associated core"/>
    <property type="match status" value="1"/>
</dbReference>
<dbReference type="NCBIfam" id="TIGR03696">
    <property type="entry name" value="Rhs_assc_core"/>
    <property type="match status" value="1"/>
</dbReference>
<dbReference type="PANTHER" id="PTHR32305:SF15">
    <property type="entry name" value="PROTEIN RHSA-RELATED"/>
    <property type="match status" value="1"/>
</dbReference>